<dbReference type="AlphaFoldDB" id="A0A420N4S3"/>
<dbReference type="Gene3D" id="3.40.50.150">
    <property type="entry name" value="Vaccinia Virus protein VP39"/>
    <property type="match status" value="1"/>
</dbReference>
<comment type="caution">
    <text evidence="5">The sequence shown here is derived from an EMBL/GenBank/DDBJ whole genome shotgun (WGS) entry which is preliminary data.</text>
</comment>
<dbReference type="Pfam" id="PF01596">
    <property type="entry name" value="Methyltransf_3"/>
    <property type="match status" value="1"/>
</dbReference>
<proteinExistence type="inferred from homology"/>
<dbReference type="VEuPathDB" id="FungiDB:FOZG_00072"/>
<protein>
    <recommendedName>
        <fullName evidence="7">O-methyltransferase</fullName>
    </recommendedName>
</protein>
<evidence type="ECO:0000256" key="4">
    <source>
        <dbReference type="ARBA" id="ARBA00023453"/>
    </source>
</evidence>
<evidence type="ECO:0000313" key="6">
    <source>
        <dbReference type="Proteomes" id="UP000285084"/>
    </source>
</evidence>
<evidence type="ECO:0000256" key="2">
    <source>
        <dbReference type="ARBA" id="ARBA00022679"/>
    </source>
</evidence>
<name>A0A420N4S3_FUSOX</name>
<dbReference type="Proteomes" id="UP000285084">
    <property type="component" value="Unassembled WGS sequence"/>
</dbReference>
<dbReference type="GO" id="GO:0008757">
    <property type="term" value="F:S-adenosylmethionine-dependent methyltransferase activity"/>
    <property type="evidence" value="ECO:0007669"/>
    <property type="project" value="TreeGrafter"/>
</dbReference>
<keyword evidence="1" id="KW-0489">Methyltransferase</keyword>
<reference evidence="5 6" key="1">
    <citation type="journal article" date="2018" name="Sci. Rep.">
        <title>Characterisation of pathogen-specific regions and novel effector candidates in Fusarium oxysporum f. sp. cepae.</title>
        <authorList>
            <person name="Armitage A.D."/>
            <person name="Taylor A."/>
            <person name="Sobczyk M.K."/>
            <person name="Baxter L."/>
            <person name="Greenfield B.P."/>
            <person name="Bates H.J."/>
            <person name="Wilson F."/>
            <person name="Jackson A.C."/>
            <person name="Ott S."/>
            <person name="Harrison R.J."/>
            <person name="Clarkson J.P."/>
        </authorList>
    </citation>
    <scope>NUCLEOTIDE SEQUENCE [LARGE SCALE GENOMIC DNA]</scope>
    <source>
        <strain evidence="5 6">Fo_A13</strain>
    </source>
</reference>
<keyword evidence="3" id="KW-0949">S-adenosyl-L-methionine</keyword>
<dbReference type="GO" id="GO:0032259">
    <property type="term" value="P:methylation"/>
    <property type="evidence" value="ECO:0007669"/>
    <property type="project" value="UniProtKB-KW"/>
</dbReference>
<dbReference type="PROSITE" id="PS51682">
    <property type="entry name" value="SAM_OMT_I"/>
    <property type="match status" value="1"/>
</dbReference>
<comment type="similarity">
    <text evidence="4">Belongs to the class I-like SAM-binding methyltransferase superfamily. Cation-dependent O-methyltransferase family.</text>
</comment>
<gene>
    <name evidence="5" type="ORF">BFJ69_g7848</name>
</gene>
<dbReference type="InterPro" id="IPR050362">
    <property type="entry name" value="Cation-dep_OMT"/>
</dbReference>
<dbReference type="InterPro" id="IPR029063">
    <property type="entry name" value="SAM-dependent_MTases_sf"/>
</dbReference>
<dbReference type="VEuPathDB" id="FungiDB:FOIG_16300"/>
<evidence type="ECO:0008006" key="7">
    <source>
        <dbReference type="Google" id="ProtNLM"/>
    </source>
</evidence>
<sequence>MFANLEKQQEAVDSYLESHLMPKSEGLGHAFQNSIDKGLPMIAVSPIQGKFSSLLVTLSSAKHVLEIGTLGAYSSIWLASAVKGRGTITSIEIDPHRRDVAIENLQFAGINVPDEVDVQLGAALDILPRLKSEIVSGQRPSFDFVFIDADWGNQGRYFDYAVELTGKGGVIYVDNAVRNLVENGMPRDDQSEEEVDNLVKQVGLNDRVDAVVMQTVGAKEYDGFLLAIVK</sequence>
<dbReference type="VEuPathDB" id="FungiDB:FOMG_08898"/>
<dbReference type="EMBL" id="MRCX01000063">
    <property type="protein sequence ID" value="RKK75258.1"/>
    <property type="molecule type" value="Genomic_DNA"/>
</dbReference>
<evidence type="ECO:0000313" key="5">
    <source>
        <dbReference type="EMBL" id="RKK75258.1"/>
    </source>
</evidence>
<dbReference type="PANTHER" id="PTHR10509:SF14">
    <property type="entry name" value="CAFFEOYL-COA O-METHYLTRANSFERASE 3-RELATED"/>
    <property type="match status" value="1"/>
</dbReference>
<dbReference type="PANTHER" id="PTHR10509">
    <property type="entry name" value="O-METHYLTRANSFERASE-RELATED"/>
    <property type="match status" value="1"/>
</dbReference>
<dbReference type="SUPFAM" id="SSF53335">
    <property type="entry name" value="S-adenosyl-L-methionine-dependent methyltransferases"/>
    <property type="match status" value="1"/>
</dbReference>
<dbReference type="VEuPathDB" id="FungiDB:HZS61_007618"/>
<dbReference type="GO" id="GO:0008171">
    <property type="term" value="F:O-methyltransferase activity"/>
    <property type="evidence" value="ECO:0007669"/>
    <property type="project" value="InterPro"/>
</dbReference>
<keyword evidence="2" id="KW-0808">Transferase</keyword>
<dbReference type="VEuPathDB" id="FungiDB:FOC1_g10001694"/>
<organism evidence="5 6">
    <name type="scientific">Fusarium oxysporum</name>
    <name type="common">Fusarium vascular wilt</name>
    <dbReference type="NCBI Taxonomy" id="5507"/>
    <lineage>
        <taxon>Eukaryota</taxon>
        <taxon>Fungi</taxon>
        <taxon>Dikarya</taxon>
        <taxon>Ascomycota</taxon>
        <taxon>Pezizomycotina</taxon>
        <taxon>Sordariomycetes</taxon>
        <taxon>Hypocreomycetidae</taxon>
        <taxon>Hypocreales</taxon>
        <taxon>Nectriaceae</taxon>
        <taxon>Fusarium</taxon>
        <taxon>Fusarium oxysporum species complex</taxon>
    </lineage>
</organism>
<dbReference type="VEuPathDB" id="FungiDB:FOXG_14795"/>
<evidence type="ECO:0000256" key="3">
    <source>
        <dbReference type="ARBA" id="ARBA00022691"/>
    </source>
</evidence>
<evidence type="ECO:0000256" key="1">
    <source>
        <dbReference type="ARBA" id="ARBA00022603"/>
    </source>
</evidence>
<dbReference type="InterPro" id="IPR002935">
    <property type="entry name" value="SAM_O-MeTrfase"/>
</dbReference>
<dbReference type="VEuPathDB" id="FungiDB:FOC4_g10000745"/>
<accession>A0A420N4S3</accession>